<evidence type="ECO:0000256" key="6">
    <source>
        <dbReference type="ARBA" id="ARBA00022603"/>
    </source>
</evidence>
<keyword evidence="12" id="KW-0411">Iron-sulfur</keyword>
<dbReference type="PROSITE" id="PS51918">
    <property type="entry name" value="RADICAL_SAM"/>
    <property type="match status" value="1"/>
</dbReference>
<dbReference type="PIRSF" id="PIRSF006004">
    <property type="entry name" value="CHP00048"/>
    <property type="match status" value="1"/>
</dbReference>
<name>A0A381Q8U3_9ZZZZ</name>
<dbReference type="InterPro" id="IPR058240">
    <property type="entry name" value="rSAM_sf"/>
</dbReference>
<dbReference type="HAMAP" id="MF_01849">
    <property type="entry name" value="RNA_methyltr_RlmN"/>
    <property type="match status" value="1"/>
</dbReference>
<dbReference type="InterPro" id="IPR048641">
    <property type="entry name" value="RlmN_N"/>
</dbReference>
<evidence type="ECO:0000256" key="5">
    <source>
        <dbReference type="ARBA" id="ARBA00022552"/>
    </source>
</evidence>
<evidence type="ECO:0000256" key="11">
    <source>
        <dbReference type="ARBA" id="ARBA00023004"/>
    </source>
</evidence>
<dbReference type="GO" id="GO:0051539">
    <property type="term" value="F:4 iron, 4 sulfur cluster binding"/>
    <property type="evidence" value="ECO:0007669"/>
    <property type="project" value="UniProtKB-KW"/>
</dbReference>
<keyword evidence="9" id="KW-0819">tRNA processing</keyword>
<dbReference type="Gene3D" id="1.10.150.530">
    <property type="match status" value="1"/>
</dbReference>
<dbReference type="InterPro" id="IPR007197">
    <property type="entry name" value="rSAM"/>
</dbReference>
<dbReference type="NCBIfam" id="TIGR00048">
    <property type="entry name" value="rRNA_mod_RlmN"/>
    <property type="match status" value="1"/>
</dbReference>
<proteinExistence type="inferred from homology"/>
<dbReference type="GO" id="GO:0008173">
    <property type="term" value="F:RNA methyltransferase activity"/>
    <property type="evidence" value="ECO:0007669"/>
    <property type="project" value="InterPro"/>
</dbReference>
<dbReference type="CDD" id="cd01335">
    <property type="entry name" value="Radical_SAM"/>
    <property type="match status" value="1"/>
</dbReference>
<evidence type="ECO:0000256" key="10">
    <source>
        <dbReference type="ARBA" id="ARBA00022723"/>
    </source>
</evidence>
<dbReference type="PANTHER" id="PTHR30544">
    <property type="entry name" value="23S RRNA METHYLTRANSFERASE"/>
    <property type="match status" value="1"/>
</dbReference>
<dbReference type="Pfam" id="PF04055">
    <property type="entry name" value="Radical_SAM"/>
    <property type="match status" value="1"/>
</dbReference>
<keyword evidence="7" id="KW-0808">Transferase</keyword>
<keyword evidence="8" id="KW-0949">S-adenosyl-L-methionine</keyword>
<evidence type="ECO:0000256" key="2">
    <source>
        <dbReference type="ARBA" id="ARBA00004496"/>
    </source>
</evidence>
<dbReference type="SFLD" id="SFLDF00275">
    <property type="entry name" value="adenosine_C2_methyltransferase"/>
    <property type="match status" value="1"/>
</dbReference>
<dbReference type="GO" id="GO:0046872">
    <property type="term" value="F:metal ion binding"/>
    <property type="evidence" value="ECO:0007669"/>
    <property type="project" value="UniProtKB-KW"/>
</dbReference>
<dbReference type="SFLD" id="SFLDG01062">
    <property type="entry name" value="methyltransferase_(Class_A)"/>
    <property type="match status" value="1"/>
</dbReference>
<dbReference type="PANTHER" id="PTHR30544:SF5">
    <property type="entry name" value="RADICAL SAM CORE DOMAIN-CONTAINING PROTEIN"/>
    <property type="match status" value="1"/>
</dbReference>
<dbReference type="EMBL" id="UINC01001211">
    <property type="protein sequence ID" value="SUZ74457.1"/>
    <property type="molecule type" value="Genomic_DNA"/>
</dbReference>
<dbReference type="SUPFAM" id="SSF102114">
    <property type="entry name" value="Radical SAM enzymes"/>
    <property type="match status" value="1"/>
</dbReference>
<dbReference type="InterPro" id="IPR004383">
    <property type="entry name" value="rRNA_lsu_MTrfase_RlmN/Cfr"/>
</dbReference>
<comment type="cofactor">
    <cofactor evidence="1">
        <name>[4Fe-4S] cluster</name>
        <dbReference type="ChEBI" id="CHEBI:49883"/>
    </cofactor>
</comment>
<keyword evidence="4" id="KW-0963">Cytoplasm</keyword>
<keyword evidence="11" id="KW-0408">Iron</keyword>
<evidence type="ECO:0000256" key="9">
    <source>
        <dbReference type="ARBA" id="ARBA00022694"/>
    </source>
</evidence>
<evidence type="ECO:0000256" key="12">
    <source>
        <dbReference type="ARBA" id="ARBA00023014"/>
    </source>
</evidence>
<dbReference type="SFLD" id="SFLDS00029">
    <property type="entry name" value="Radical_SAM"/>
    <property type="match status" value="1"/>
</dbReference>
<sequence>MESPKISLVGKSLDDLINICETFDVERFRAEQIFNWVYKNKVNDFKSLNNVPKGFINTLEKEYIIHPLSVVRSKKSPSRLTNKFLFKTQSGSLIESVLMNEGERVTLCLSTQVGCALDCKFCATAKMGFIENLDSGEIVDQYLLISKSLNRPITNVVFMGMGEPFLNYTNVIKAANLLHDPNGINLGYKRITISTAGIVKRIEQFSKERQKFKLAISLNGTTNAQRLSIMPVTKNNPLENLLNVSDNYTSSSNTWITFEYVLIKDCNDDLSDADRLITILSGINKCKLNVIPYNMTDGIFQRPDEQQIKLFMKKLNNAPFPVTIRWSKGTDIDAGCGQLVISDNLMST</sequence>
<accession>A0A381Q8U3</accession>
<organism evidence="14">
    <name type="scientific">marine metagenome</name>
    <dbReference type="NCBI Taxonomy" id="408172"/>
    <lineage>
        <taxon>unclassified sequences</taxon>
        <taxon>metagenomes</taxon>
        <taxon>ecological metagenomes</taxon>
    </lineage>
</organism>
<feature type="domain" description="Radical SAM core" evidence="13">
    <location>
        <begin position="101"/>
        <end position="333"/>
    </location>
</feature>
<evidence type="ECO:0000256" key="3">
    <source>
        <dbReference type="ARBA" id="ARBA00022485"/>
    </source>
</evidence>
<keyword evidence="5" id="KW-0698">rRNA processing</keyword>
<comment type="subcellular location">
    <subcellularLocation>
        <location evidence="2">Cytoplasm</location>
    </subcellularLocation>
</comment>
<gene>
    <name evidence="14" type="ORF">METZ01_LOCUS27311</name>
</gene>
<keyword evidence="3" id="KW-0004">4Fe-4S</keyword>
<evidence type="ECO:0000259" key="13">
    <source>
        <dbReference type="PROSITE" id="PS51918"/>
    </source>
</evidence>
<dbReference type="InterPro" id="IPR040072">
    <property type="entry name" value="Methyltransferase_A"/>
</dbReference>
<evidence type="ECO:0000256" key="1">
    <source>
        <dbReference type="ARBA" id="ARBA00001966"/>
    </source>
</evidence>
<keyword evidence="6" id="KW-0489">Methyltransferase</keyword>
<reference evidence="14" key="1">
    <citation type="submission" date="2018-05" db="EMBL/GenBank/DDBJ databases">
        <authorList>
            <person name="Lanie J.A."/>
            <person name="Ng W.-L."/>
            <person name="Kazmierczak K.M."/>
            <person name="Andrzejewski T.M."/>
            <person name="Davidsen T.M."/>
            <person name="Wayne K.J."/>
            <person name="Tettelin H."/>
            <person name="Glass J.I."/>
            <person name="Rusch D."/>
            <person name="Podicherti R."/>
            <person name="Tsui H.-C.T."/>
            <person name="Winkler M.E."/>
        </authorList>
    </citation>
    <scope>NUCLEOTIDE SEQUENCE</scope>
</reference>
<dbReference type="GO" id="GO:0030488">
    <property type="term" value="P:tRNA methylation"/>
    <property type="evidence" value="ECO:0007669"/>
    <property type="project" value="InterPro"/>
</dbReference>
<evidence type="ECO:0000256" key="8">
    <source>
        <dbReference type="ARBA" id="ARBA00022691"/>
    </source>
</evidence>
<dbReference type="InterPro" id="IPR013785">
    <property type="entry name" value="Aldolase_TIM"/>
</dbReference>
<evidence type="ECO:0000256" key="7">
    <source>
        <dbReference type="ARBA" id="ARBA00022679"/>
    </source>
</evidence>
<evidence type="ECO:0000256" key="4">
    <source>
        <dbReference type="ARBA" id="ARBA00022490"/>
    </source>
</evidence>
<keyword evidence="10" id="KW-0479">Metal-binding</keyword>
<dbReference type="GO" id="GO:0005737">
    <property type="term" value="C:cytoplasm"/>
    <property type="evidence" value="ECO:0007669"/>
    <property type="project" value="UniProtKB-SubCell"/>
</dbReference>
<dbReference type="GO" id="GO:0070475">
    <property type="term" value="P:rRNA base methylation"/>
    <property type="evidence" value="ECO:0007669"/>
    <property type="project" value="InterPro"/>
</dbReference>
<protein>
    <recommendedName>
        <fullName evidence="13">Radical SAM core domain-containing protein</fullName>
    </recommendedName>
</protein>
<evidence type="ECO:0000313" key="14">
    <source>
        <dbReference type="EMBL" id="SUZ74457.1"/>
    </source>
</evidence>
<dbReference type="InterPro" id="IPR027492">
    <property type="entry name" value="RNA_MTrfase_RlmN"/>
</dbReference>
<dbReference type="Gene3D" id="3.20.20.70">
    <property type="entry name" value="Aldolase class I"/>
    <property type="match status" value="1"/>
</dbReference>
<dbReference type="Pfam" id="PF21016">
    <property type="entry name" value="RlmN_N"/>
    <property type="match status" value="1"/>
</dbReference>
<dbReference type="AlphaFoldDB" id="A0A381Q8U3"/>